<evidence type="ECO:0000259" key="1">
    <source>
        <dbReference type="PROSITE" id="PS50097"/>
    </source>
</evidence>
<accession>A0A4U0TR12</accession>
<dbReference type="PANTHER" id="PTHR47843:SF5">
    <property type="entry name" value="BTB_POZ DOMAIN PROTEIN"/>
    <property type="match status" value="1"/>
</dbReference>
<proteinExistence type="predicted"/>
<dbReference type="PANTHER" id="PTHR47843">
    <property type="entry name" value="BTB DOMAIN-CONTAINING PROTEIN-RELATED"/>
    <property type="match status" value="1"/>
</dbReference>
<dbReference type="EMBL" id="NAJL01000045">
    <property type="protein sequence ID" value="TKA24302.1"/>
    <property type="molecule type" value="Genomic_DNA"/>
</dbReference>
<reference evidence="2 3" key="1">
    <citation type="submission" date="2017-03" db="EMBL/GenBank/DDBJ databases">
        <title>Genomes of endolithic fungi from Antarctica.</title>
        <authorList>
            <person name="Coleine C."/>
            <person name="Masonjones S."/>
            <person name="Stajich J.E."/>
        </authorList>
    </citation>
    <scope>NUCLEOTIDE SEQUENCE [LARGE SCALE GENOMIC DNA]</scope>
    <source>
        <strain evidence="2 3">CCFEE 6315</strain>
    </source>
</reference>
<organism evidence="2 3">
    <name type="scientific">Salinomyces thailandicus</name>
    <dbReference type="NCBI Taxonomy" id="706561"/>
    <lineage>
        <taxon>Eukaryota</taxon>
        <taxon>Fungi</taxon>
        <taxon>Dikarya</taxon>
        <taxon>Ascomycota</taxon>
        <taxon>Pezizomycotina</taxon>
        <taxon>Dothideomycetes</taxon>
        <taxon>Dothideomycetidae</taxon>
        <taxon>Mycosphaerellales</taxon>
        <taxon>Teratosphaeriaceae</taxon>
        <taxon>Salinomyces</taxon>
    </lineage>
</organism>
<comment type="caution">
    <text evidence="2">The sequence shown here is derived from an EMBL/GenBank/DDBJ whole genome shotgun (WGS) entry which is preliminary data.</text>
</comment>
<dbReference type="InterPro" id="IPR011333">
    <property type="entry name" value="SKP1/BTB/POZ_sf"/>
</dbReference>
<feature type="domain" description="BTB" evidence="1">
    <location>
        <begin position="38"/>
        <end position="98"/>
    </location>
</feature>
<dbReference type="SMART" id="SM00225">
    <property type="entry name" value="BTB"/>
    <property type="match status" value="1"/>
</dbReference>
<dbReference type="Gene3D" id="3.30.710.10">
    <property type="entry name" value="Potassium Channel Kv1.1, Chain A"/>
    <property type="match status" value="1"/>
</dbReference>
<protein>
    <recommendedName>
        <fullName evidence="1">BTB domain-containing protein</fullName>
    </recommendedName>
</protein>
<dbReference type="Pfam" id="PF00651">
    <property type="entry name" value="BTB"/>
    <property type="match status" value="1"/>
</dbReference>
<dbReference type="SUPFAM" id="SSF54695">
    <property type="entry name" value="POZ domain"/>
    <property type="match status" value="1"/>
</dbReference>
<gene>
    <name evidence="2" type="ORF">B0A50_06772</name>
</gene>
<dbReference type="Proteomes" id="UP000308549">
    <property type="component" value="Unassembled WGS sequence"/>
</dbReference>
<evidence type="ECO:0000313" key="2">
    <source>
        <dbReference type="EMBL" id="TKA24302.1"/>
    </source>
</evidence>
<name>A0A4U0TR12_9PEZI</name>
<sequence length="263" mass="29389">MADTKEEKKLGLEPSQVPTPLAPLVNGIKKAFGSSNHADLTISCEGREWKVHKLVLCAQSEWFQKTCAGSWKEGQESKIELAEDDPQVVDAMLHYLYNFDYGDYGIGQEHCPPIVLDVRVFAIAGKYFLANLKDLAAKKFETRAAEEWKGPGFVAAITEAYSIIPEHDDTIRKILVRIAREHASQLLDPEQDHGDLRAVAGEMSAFARDLATALACPHLSGSTYCCPGCDQLFLWDDSNSEEFGCPQGCYLEDRVWWLTYQRA</sequence>
<dbReference type="InterPro" id="IPR000210">
    <property type="entry name" value="BTB/POZ_dom"/>
</dbReference>
<dbReference type="PROSITE" id="PS50097">
    <property type="entry name" value="BTB"/>
    <property type="match status" value="1"/>
</dbReference>
<dbReference type="OrthoDB" id="6359816at2759"/>
<keyword evidence="3" id="KW-1185">Reference proteome</keyword>
<dbReference type="AlphaFoldDB" id="A0A4U0TR12"/>
<evidence type="ECO:0000313" key="3">
    <source>
        <dbReference type="Proteomes" id="UP000308549"/>
    </source>
</evidence>
<dbReference type="CDD" id="cd18186">
    <property type="entry name" value="BTB_POZ_ZBTB_KLHL-like"/>
    <property type="match status" value="1"/>
</dbReference>